<evidence type="ECO:0000313" key="10">
    <source>
        <dbReference type="Proteomes" id="UP001150830"/>
    </source>
</evidence>
<evidence type="ECO:0000259" key="7">
    <source>
        <dbReference type="PROSITE" id="PS50043"/>
    </source>
</evidence>
<dbReference type="GO" id="GO:0000160">
    <property type="term" value="P:phosphorelay signal transduction system"/>
    <property type="evidence" value="ECO:0007669"/>
    <property type="project" value="UniProtKB-KW"/>
</dbReference>
<comment type="caution">
    <text evidence="9">The sequence shown here is derived from an EMBL/GenBank/DDBJ whole genome shotgun (WGS) entry which is preliminary data.</text>
</comment>
<dbReference type="InterPro" id="IPR011006">
    <property type="entry name" value="CheY-like_superfamily"/>
</dbReference>
<keyword evidence="2" id="KW-0902">Two-component regulatory system</keyword>
<dbReference type="InterPro" id="IPR016032">
    <property type="entry name" value="Sig_transdc_resp-reg_C-effctor"/>
</dbReference>
<dbReference type="RefSeq" id="WP_283172161.1">
    <property type="nucleotide sequence ID" value="NZ_JAPNOA010000007.1"/>
</dbReference>
<evidence type="ECO:0000256" key="6">
    <source>
        <dbReference type="PROSITE-ProRule" id="PRU00169"/>
    </source>
</evidence>
<keyword evidence="10" id="KW-1185">Reference proteome</keyword>
<dbReference type="NCBIfam" id="NF007018">
    <property type="entry name" value="PRK09483.1"/>
    <property type="match status" value="1"/>
</dbReference>
<evidence type="ECO:0000313" key="9">
    <source>
        <dbReference type="EMBL" id="MCY0963942.1"/>
    </source>
</evidence>
<dbReference type="Gene3D" id="3.40.50.2300">
    <property type="match status" value="1"/>
</dbReference>
<keyword evidence="3" id="KW-0805">Transcription regulation</keyword>
<dbReference type="SUPFAM" id="SSF46894">
    <property type="entry name" value="C-terminal effector domain of the bipartite response regulators"/>
    <property type="match status" value="1"/>
</dbReference>
<dbReference type="GO" id="GO:0006355">
    <property type="term" value="P:regulation of DNA-templated transcription"/>
    <property type="evidence" value="ECO:0007669"/>
    <property type="project" value="InterPro"/>
</dbReference>
<dbReference type="InterPro" id="IPR001789">
    <property type="entry name" value="Sig_transdc_resp-reg_receiver"/>
</dbReference>
<evidence type="ECO:0000256" key="3">
    <source>
        <dbReference type="ARBA" id="ARBA00023015"/>
    </source>
</evidence>
<dbReference type="EMBL" id="JAPNOA010000007">
    <property type="protein sequence ID" value="MCY0963942.1"/>
    <property type="molecule type" value="Genomic_DNA"/>
</dbReference>
<dbReference type="PROSITE" id="PS00622">
    <property type="entry name" value="HTH_LUXR_1"/>
    <property type="match status" value="1"/>
</dbReference>
<dbReference type="PROSITE" id="PS50043">
    <property type="entry name" value="HTH_LUXR_2"/>
    <property type="match status" value="1"/>
</dbReference>
<keyword evidence="1 6" id="KW-0597">Phosphoprotein</keyword>
<evidence type="ECO:0000256" key="1">
    <source>
        <dbReference type="ARBA" id="ARBA00022553"/>
    </source>
</evidence>
<protein>
    <submittedName>
        <fullName evidence="9">UvrY/SirA/GacA family response regulator transcription factor</fullName>
    </submittedName>
</protein>
<dbReference type="InterPro" id="IPR000792">
    <property type="entry name" value="Tscrpt_reg_LuxR_C"/>
</dbReference>
<evidence type="ECO:0000259" key="8">
    <source>
        <dbReference type="PROSITE" id="PS50110"/>
    </source>
</evidence>
<dbReference type="InterPro" id="IPR039420">
    <property type="entry name" value="WalR-like"/>
</dbReference>
<feature type="domain" description="Response regulatory" evidence="8">
    <location>
        <begin position="3"/>
        <end position="119"/>
    </location>
</feature>
<reference evidence="9" key="1">
    <citation type="submission" date="2022-11" db="EMBL/GenBank/DDBJ databases">
        <title>Parathalassolutuus dongxingensis gen. nov., sp. nov., a novel member of family Oceanospirillaceae isolated from a coastal shrimp pond in Guangxi, China.</title>
        <authorList>
            <person name="Chen H."/>
        </authorList>
    </citation>
    <scope>NUCLEOTIDE SEQUENCE</scope>
    <source>
        <strain evidence="9">G-43</strain>
    </source>
</reference>
<dbReference type="Pfam" id="PF00072">
    <property type="entry name" value="Response_reg"/>
    <property type="match status" value="1"/>
</dbReference>
<feature type="modified residue" description="4-aspartylphosphate" evidence="6">
    <location>
        <position position="54"/>
    </location>
</feature>
<keyword evidence="4" id="KW-0238">DNA-binding</keyword>
<dbReference type="InterPro" id="IPR058245">
    <property type="entry name" value="NreC/VraR/RcsB-like_REC"/>
</dbReference>
<dbReference type="AlphaFoldDB" id="A0A9X3EAG6"/>
<dbReference type="CDD" id="cd06170">
    <property type="entry name" value="LuxR_C_like"/>
    <property type="match status" value="1"/>
</dbReference>
<feature type="domain" description="HTH luxR-type" evidence="7">
    <location>
        <begin position="142"/>
        <end position="207"/>
    </location>
</feature>
<evidence type="ECO:0000256" key="4">
    <source>
        <dbReference type="ARBA" id="ARBA00023125"/>
    </source>
</evidence>
<name>A0A9X3EAG6_9GAMM</name>
<dbReference type="Proteomes" id="UP001150830">
    <property type="component" value="Unassembled WGS sequence"/>
</dbReference>
<dbReference type="PRINTS" id="PR00038">
    <property type="entry name" value="HTHLUXR"/>
</dbReference>
<dbReference type="GO" id="GO:0003677">
    <property type="term" value="F:DNA binding"/>
    <property type="evidence" value="ECO:0007669"/>
    <property type="project" value="UniProtKB-KW"/>
</dbReference>
<dbReference type="Pfam" id="PF00196">
    <property type="entry name" value="GerE"/>
    <property type="match status" value="1"/>
</dbReference>
<dbReference type="PANTHER" id="PTHR43214:SF3">
    <property type="entry name" value="RESPONSE REGULATOR UVRY"/>
    <property type="match status" value="1"/>
</dbReference>
<dbReference type="PROSITE" id="PS50110">
    <property type="entry name" value="RESPONSE_REGULATORY"/>
    <property type="match status" value="1"/>
</dbReference>
<gene>
    <name evidence="9" type="primary">uvrY</name>
    <name evidence="9" type="ORF">OUO13_01940</name>
</gene>
<dbReference type="CDD" id="cd17535">
    <property type="entry name" value="REC_NarL-like"/>
    <property type="match status" value="1"/>
</dbReference>
<organism evidence="9 10">
    <name type="scientific">Parathalassolituus penaei</name>
    <dbReference type="NCBI Taxonomy" id="2997323"/>
    <lineage>
        <taxon>Bacteria</taxon>
        <taxon>Pseudomonadati</taxon>
        <taxon>Pseudomonadota</taxon>
        <taxon>Gammaproteobacteria</taxon>
        <taxon>Oceanospirillales</taxon>
        <taxon>Oceanospirillaceae</taxon>
        <taxon>Parathalassolituus</taxon>
    </lineage>
</organism>
<evidence type="ECO:0000256" key="2">
    <source>
        <dbReference type="ARBA" id="ARBA00023012"/>
    </source>
</evidence>
<dbReference type="SUPFAM" id="SSF52172">
    <property type="entry name" value="CheY-like"/>
    <property type="match status" value="1"/>
</dbReference>
<dbReference type="PANTHER" id="PTHR43214">
    <property type="entry name" value="TWO-COMPONENT RESPONSE REGULATOR"/>
    <property type="match status" value="1"/>
</dbReference>
<dbReference type="SMART" id="SM00421">
    <property type="entry name" value="HTH_LUXR"/>
    <property type="match status" value="1"/>
</dbReference>
<sequence length="215" mass="23629">MISVLVVDDHDLVRSGISRILADANGVEVIGEASSGEDAITQVRLHEPDVVLMDVQMPGIGGLEATRKIISSDLGSRVIAVTACDENPFARRLFDAGASGYLTKGADAEEMVTAIRKVHSGQRYISPEIAQRMALQSWDAKEENPFDRLSERELQVSLMIVNCQKVPDIADKLFLSSKTVNTHRYRVFEKLGINSDVELTHLAYLHGLVDRRNGG</sequence>
<dbReference type="SMART" id="SM00448">
    <property type="entry name" value="REC"/>
    <property type="match status" value="1"/>
</dbReference>
<accession>A0A9X3EAG6</accession>
<proteinExistence type="predicted"/>
<keyword evidence="5" id="KW-0804">Transcription</keyword>
<evidence type="ECO:0000256" key="5">
    <source>
        <dbReference type="ARBA" id="ARBA00023163"/>
    </source>
</evidence>